<accession>A0ABS1LF69</accession>
<feature type="transmembrane region" description="Helical" evidence="1">
    <location>
        <begin position="43"/>
        <end position="62"/>
    </location>
</feature>
<keyword evidence="1" id="KW-0812">Transmembrane</keyword>
<keyword evidence="1" id="KW-1133">Transmembrane helix</keyword>
<dbReference type="Proteomes" id="UP000675409">
    <property type="component" value="Unassembled WGS sequence"/>
</dbReference>
<keyword evidence="1" id="KW-0472">Membrane</keyword>
<comment type="caution">
    <text evidence="2">The sequence shown here is derived from an EMBL/GenBank/DDBJ whole genome shotgun (WGS) entry which is preliminary data.</text>
</comment>
<reference evidence="2 3" key="1">
    <citation type="journal article" date="2021" name="Arch. Microbiol.">
        <title>Myceligenerans indicum sp. nov., an actinobacterium isolated from mangrove sediment of Sundarbans, India.</title>
        <authorList>
            <person name="Asha K."/>
            <person name="Bhadury P."/>
        </authorList>
    </citation>
    <scope>NUCLEOTIDE SEQUENCE [LARGE SCALE GENOMIC DNA]</scope>
    <source>
        <strain evidence="2 3">I2</strain>
    </source>
</reference>
<evidence type="ECO:0000313" key="2">
    <source>
        <dbReference type="EMBL" id="MBL0884909.1"/>
    </source>
</evidence>
<dbReference type="EMBL" id="JABBYC010000001">
    <property type="protein sequence ID" value="MBL0884909.1"/>
    <property type="molecule type" value="Genomic_DNA"/>
</dbReference>
<gene>
    <name evidence="2" type="ORF">HGK34_01205</name>
</gene>
<name>A0ABS1LF69_9MICO</name>
<evidence type="ECO:0000313" key="3">
    <source>
        <dbReference type="Proteomes" id="UP000675409"/>
    </source>
</evidence>
<dbReference type="RefSeq" id="WP_201844718.1">
    <property type="nucleotide sequence ID" value="NZ_JABBYC010000001.1"/>
</dbReference>
<proteinExistence type="predicted"/>
<evidence type="ECO:0008006" key="4">
    <source>
        <dbReference type="Google" id="ProtNLM"/>
    </source>
</evidence>
<evidence type="ECO:0000256" key="1">
    <source>
        <dbReference type="SAM" id="Phobius"/>
    </source>
</evidence>
<keyword evidence="3" id="KW-1185">Reference proteome</keyword>
<organism evidence="2 3">
    <name type="scientific">Myceligenerans indicum</name>
    <dbReference type="NCBI Taxonomy" id="2593663"/>
    <lineage>
        <taxon>Bacteria</taxon>
        <taxon>Bacillati</taxon>
        <taxon>Actinomycetota</taxon>
        <taxon>Actinomycetes</taxon>
        <taxon>Micrococcales</taxon>
        <taxon>Promicromonosporaceae</taxon>
        <taxon>Myceligenerans</taxon>
    </lineage>
</organism>
<sequence length="541" mass="58847">MKEQSDDLMQLIHDAAGRVGPLEGIDGEAMAGRVIRRERVRRGVIGGAAALVLVALGAAAIWSTDPRVLPALLPWVHNSSTPTEVRSDGLTFEVPAGYEEFDITGDPMWGLDPVIPGDMEWDQNPYADSWVAVDPVQDVPLVGELVGNPVTEADVPGAVAARWSWYSAQDVSATGYWERGPGDGDFVGELDVELTDGTVVRVTMSLTGDDTPQDTFERLVDTVRIDDEFGGPETVPMIVQKDLPLLETDDVPASWRQAEFHGLEYAVPGEWDAGPGEEDPGDTLRLARPDGTVELRLELTDQLMYRDNAEMAAEYAELGEDLPYYRFDLEGADVSQVLVERSDGQDQAYIEVRRAGGLGYKVNLFADHGTTNFDDVLARTLGGLGLTAGSNDGTTVSDGLDPATPLLQDPPSDWRPVTFEGLRMRLPAELTSDEGTWGMWDNNSEGSWEDLSIGLWDLEAYDQPFDLDESGYGYEPPGTVRGVVTVGTDPESGEYFAGDATFWLTADGRKSFEISYKGPGATEERWWQILASLDATGATSP</sequence>
<protein>
    <recommendedName>
        <fullName evidence="4">DUF4367 domain-containing protein</fullName>
    </recommendedName>
</protein>